<dbReference type="InterPro" id="IPR025845">
    <property type="entry name" value="Thg1_C_dom"/>
</dbReference>
<dbReference type="FunFam" id="3.30.70.3000:FF:000002">
    <property type="entry name" value="tRNA(His) guanylyltransferase 1"/>
    <property type="match status" value="1"/>
</dbReference>
<keyword evidence="10 14" id="KW-0460">Magnesium</keyword>
<keyword evidence="6 14" id="KW-0819">tRNA processing</keyword>
<evidence type="ECO:0000256" key="7">
    <source>
        <dbReference type="ARBA" id="ARBA00022695"/>
    </source>
</evidence>
<evidence type="ECO:0000256" key="14">
    <source>
        <dbReference type="PIRNR" id="PIRNR028980"/>
    </source>
</evidence>
<dbReference type="InterPro" id="IPR024956">
    <property type="entry name" value="tRNAHis_GuaTrfase_cat"/>
</dbReference>
<dbReference type="GO" id="GO:0005525">
    <property type="term" value="F:GTP binding"/>
    <property type="evidence" value="ECO:0007669"/>
    <property type="project" value="UniProtKB-UniRule"/>
</dbReference>
<comment type="similarity">
    <text evidence="3 14">Belongs to the tRNA(His) guanylyltransferase family.</text>
</comment>
<dbReference type="Proteomes" id="UP000077202">
    <property type="component" value="Unassembled WGS sequence"/>
</dbReference>
<dbReference type="GO" id="GO:0008193">
    <property type="term" value="F:tRNA guanylyltransferase activity"/>
    <property type="evidence" value="ECO:0007669"/>
    <property type="project" value="UniProtKB-UniRule"/>
</dbReference>
<keyword evidence="8 14" id="KW-0479">Metal-binding</keyword>
<evidence type="ECO:0000259" key="17">
    <source>
        <dbReference type="Pfam" id="PF04446"/>
    </source>
</evidence>
<dbReference type="GO" id="GO:0000287">
    <property type="term" value="F:magnesium ion binding"/>
    <property type="evidence" value="ECO:0007669"/>
    <property type="project" value="UniProtKB-UniRule"/>
</dbReference>
<comment type="function">
    <text evidence="1 14">Adds a GMP to the 5'-end of tRNA(His) after transcription and RNase P cleavage.</text>
</comment>
<feature type="domain" description="Thg1 C-terminal" evidence="18">
    <location>
        <begin position="148"/>
        <end position="253"/>
    </location>
</feature>
<evidence type="ECO:0000259" key="18">
    <source>
        <dbReference type="Pfam" id="PF14413"/>
    </source>
</evidence>
<keyword evidence="9 14" id="KW-0547">Nucleotide-binding</keyword>
<evidence type="ECO:0000256" key="11">
    <source>
        <dbReference type="ARBA" id="ARBA00023134"/>
    </source>
</evidence>
<gene>
    <name evidence="19" type="ORF">AXG93_1247s1190</name>
</gene>
<dbReference type="PANTHER" id="PTHR12729:SF6">
    <property type="entry name" value="TRNA(HIS) GUANYLYLTRANSFERASE-RELATED"/>
    <property type="match status" value="1"/>
</dbReference>
<evidence type="ECO:0000256" key="5">
    <source>
        <dbReference type="ARBA" id="ARBA00022679"/>
    </source>
</evidence>
<evidence type="ECO:0000256" key="10">
    <source>
        <dbReference type="ARBA" id="ARBA00022842"/>
    </source>
</evidence>
<dbReference type="InterPro" id="IPR007537">
    <property type="entry name" value="tRNAHis_GuaTrfase_Thg1"/>
</dbReference>
<evidence type="ECO:0000256" key="13">
    <source>
        <dbReference type="ARBA" id="ARBA00047281"/>
    </source>
</evidence>
<proteinExistence type="inferred from homology"/>
<feature type="binding site" evidence="16">
    <location>
        <position position="76"/>
    </location>
    <ligand>
        <name>Mg(2+)</name>
        <dbReference type="ChEBI" id="CHEBI:18420"/>
        <label>1</label>
        <note>catalytic</note>
    </ligand>
</feature>
<comment type="catalytic activity">
    <reaction evidence="13 14">
        <text>a 5'-end ribonucleotide-tRNA(His) + GTP + ATP + H2O = a 5'-end phospho-guanosine-ribonucleotide-tRNA(His) + AMP + 2 diphosphate + H(+)</text>
        <dbReference type="Rhea" id="RHEA:54564"/>
        <dbReference type="Rhea" id="RHEA-COMP:14193"/>
        <dbReference type="Rhea" id="RHEA-COMP:14917"/>
        <dbReference type="ChEBI" id="CHEBI:15377"/>
        <dbReference type="ChEBI" id="CHEBI:15378"/>
        <dbReference type="ChEBI" id="CHEBI:30616"/>
        <dbReference type="ChEBI" id="CHEBI:33019"/>
        <dbReference type="ChEBI" id="CHEBI:37565"/>
        <dbReference type="ChEBI" id="CHEBI:138282"/>
        <dbReference type="ChEBI" id="CHEBI:141847"/>
        <dbReference type="ChEBI" id="CHEBI:456215"/>
        <dbReference type="EC" id="2.7.7.79"/>
    </reaction>
</comment>
<accession>A0A176WN29</accession>
<evidence type="ECO:0000256" key="1">
    <source>
        <dbReference type="ARBA" id="ARBA00002939"/>
    </source>
</evidence>
<evidence type="ECO:0000256" key="4">
    <source>
        <dbReference type="ARBA" id="ARBA00012511"/>
    </source>
</evidence>
<keyword evidence="11 14" id="KW-0342">GTP-binding</keyword>
<feature type="binding site" evidence="16">
    <location>
        <position position="30"/>
    </location>
    <ligand>
        <name>Mg(2+)</name>
        <dbReference type="ChEBI" id="CHEBI:18420"/>
        <label>1</label>
        <note>catalytic</note>
    </ligand>
</feature>
<dbReference type="InterPro" id="IPR038469">
    <property type="entry name" value="tRNAHis_GuaTrfase_Thg1_sf"/>
</dbReference>
<dbReference type="Pfam" id="PF14413">
    <property type="entry name" value="Thg1C"/>
    <property type="match status" value="1"/>
</dbReference>
<sequence>MANSKYEYVKSFEQSDALLPHTWIVIRVDGRGFTRFAQVHGFQKPNDEQALHLMNECATAVLEDIPDICFGYGVSDEYRSAAAAVAMSFVLRKNSTLFQRRASKLVSIVVSLFSATYVMKWGRYFPGTEMQYAPSFDGRAVCYPSDTILRDYLSWRQVDCHVNNQYNTCYWSLVHSGCSPAEAQNVIKGTLADFKNELLHTRFGINYNDLPAIFRKGSLVFKRKDENIVKVENGVPIKRQKTMVVVSHEDLIKDSFWKENPSILGSANSKKANLRSAALTEKDAETSAFKNGSEMMMEVHS</sequence>
<feature type="binding site" evidence="16">
    <location>
        <position position="29"/>
    </location>
    <ligand>
        <name>Mg(2+)</name>
        <dbReference type="ChEBI" id="CHEBI:18420"/>
        <label>1</label>
        <note>catalytic</note>
    </ligand>
</feature>
<dbReference type="PANTHER" id="PTHR12729">
    <property type="entry name" value="TRNA(HIS) GUANYLYLTRANSFERASE-RELATED"/>
    <property type="match status" value="1"/>
</dbReference>
<evidence type="ECO:0000256" key="16">
    <source>
        <dbReference type="PIRSR" id="PIRSR028980-2"/>
    </source>
</evidence>
<feature type="domain" description="tRNAHis guanylyltransferase catalytic" evidence="17">
    <location>
        <begin position="6"/>
        <end position="144"/>
    </location>
</feature>
<comment type="cofactor">
    <cofactor evidence="16">
        <name>Mg(2+)</name>
        <dbReference type="ChEBI" id="CHEBI:18420"/>
    </cofactor>
    <text evidence="16">Binds 2 magnesium ions per subunit.</text>
</comment>
<evidence type="ECO:0000256" key="2">
    <source>
        <dbReference type="ARBA" id="ARBA00004123"/>
    </source>
</evidence>
<keyword evidence="20" id="KW-1185">Reference proteome</keyword>
<keyword evidence="5 14" id="KW-0808">Transferase</keyword>
<keyword evidence="7 14" id="KW-0548">Nucleotidyltransferase</keyword>
<evidence type="ECO:0000256" key="9">
    <source>
        <dbReference type="ARBA" id="ARBA00022741"/>
    </source>
</evidence>
<feature type="binding site" evidence="15">
    <location>
        <begin position="75"/>
        <end position="76"/>
    </location>
    <ligand>
        <name>GTP</name>
        <dbReference type="ChEBI" id="CHEBI:37565"/>
    </ligand>
</feature>
<feature type="binding site" evidence="16">
    <location>
        <position position="29"/>
    </location>
    <ligand>
        <name>Mg(2+)</name>
        <dbReference type="ChEBI" id="CHEBI:18420"/>
        <label>2</label>
        <note>catalytic</note>
    </ligand>
</feature>
<evidence type="ECO:0000256" key="12">
    <source>
        <dbReference type="ARBA" id="ARBA00023242"/>
    </source>
</evidence>
<dbReference type="AlphaFoldDB" id="A0A176WN29"/>
<comment type="caution">
    <text evidence="19">The sequence shown here is derived from an EMBL/GenBank/DDBJ whole genome shotgun (WGS) entry which is preliminary data.</text>
</comment>
<evidence type="ECO:0000256" key="15">
    <source>
        <dbReference type="PIRSR" id="PIRSR028980-1"/>
    </source>
</evidence>
<evidence type="ECO:0000313" key="19">
    <source>
        <dbReference type="EMBL" id="OAE34547.1"/>
    </source>
</evidence>
<dbReference type="EC" id="2.7.7.79" evidence="4 14"/>
<evidence type="ECO:0000256" key="6">
    <source>
        <dbReference type="ARBA" id="ARBA00022694"/>
    </source>
</evidence>
<organism evidence="19 20">
    <name type="scientific">Marchantia polymorpha subsp. ruderalis</name>
    <dbReference type="NCBI Taxonomy" id="1480154"/>
    <lineage>
        <taxon>Eukaryota</taxon>
        <taxon>Viridiplantae</taxon>
        <taxon>Streptophyta</taxon>
        <taxon>Embryophyta</taxon>
        <taxon>Marchantiophyta</taxon>
        <taxon>Marchantiopsida</taxon>
        <taxon>Marchantiidae</taxon>
        <taxon>Marchantiales</taxon>
        <taxon>Marchantiaceae</taxon>
        <taxon>Marchantia</taxon>
    </lineage>
</organism>
<protein>
    <recommendedName>
        <fullName evidence="4 14">tRNA(His) guanylyltransferase</fullName>
        <ecNumber evidence="4 14">2.7.7.79</ecNumber>
    </recommendedName>
    <alternativeName>
        <fullName evidence="14">tRNA-histidine guanylyltransferase</fullName>
    </alternativeName>
</protein>
<dbReference type="GO" id="GO:0005654">
    <property type="term" value="C:nucleoplasm"/>
    <property type="evidence" value="ECO:0007669"/>
    <property type="project" value="UniProtKB-ARBA"/>
</dbReference>
<dbReference type="PIRSF" id="PIRSF028980">
    <property type="entry name" value="tRNAHis_guanylyltransferase"/>
    <property type="match status" value="1"/>
</dbReference>
<evidence type="ECO:0000256" key="3">
    <source>
        <dbReference type="ARBA" id="ARBA00010113"/>
    </source>
</evidence>
<dbReference type="Pfam" id="PF04446">
    <property type="entry name" value="Thg1"/>
    <property type="match status" value="1"/>
</dbReference>
<keyword evidence="12" id="KW-0539">Nucleus</keyword>
<name>A0A176WN29_MARPO</name>
<evidence type="ECO:0000256" key="8">
    <source>
        <dbReference type="ARBA" id="ARBA00022723"/>
    </source>
</evidence>
<comment type="subcellular location">
    <subcellularLocation>
        <location evidence="2">Nucleus</location>
    </subcellularLocation>
</comment>
<dbReference type="GO" id="GO:0006400">
    <property type="term" value="P:tRNA modification"/>
    <property type="evidence" value="ECO:0007669"/>
    <property type="project" value="UniProtKB-UniRule"/>
</dbReference>
<dbReference type="Gene3D" id="3.30.70.3000">
    <property type="match status" value="1"/>
</dbReference>
<feature type="binding site" evidence="16">
    <location>
        <position position="76"/>
    </location>
    <ligand>
        <name>Mg(2+)</name>
        <dbReference type="ChEBI" id="CHEBI:18420"/>
        <label>2</label>
        <note>catalytic</note>
    </ligand>
</feature>
<evidence type="ECO:0000313" key="20">
    <source>
        <dbReference type="Proteomes" id="UP000077202"/>
    </source>
</evidence>
<reference evidence="19" key="1">
    <citation type="submission" date="2016-03" db="EMBL/GenBank/DDBJ databases">
        <title>Mechanisms controlling the formation of the plant cell surface in tip-growing cells are functionally conserved among land plants.</title>
        <authorList>
            <person name="Honkanen S."/>
            <person name="Jones V.A."/>
            <person name="Morieri G."/>
            <person name="Champion C."/>
            <person name="Hetherington A.J."/>
            <person name="Kelly S."/>
            <person name="Saint-Marcoux D."/>
            <person name="Proust H."/>
            <person name="Prescott H."/>
            <person name="Dolan L."/>
        </authorList>
    </citation>
    <scope>NUCLEOTIDE SEQUENCE [LARGE SCALE GENOMIC DNA]</scope>
    <source>
        <tissue evidence="19">Whole gametophyte</tissue>
    </source>
</reference>
<dbReference type="EMBL" id="LVLJ01000388">
    <property type="protein sequence ID" value="OAE34547.1"/>
    <property type="molecule type" value="Genomic_DNA"/>
</dbReference>